<accession>A5C9N7</accession>
<organism evidence="1">
    <name type="scientific">Vitis vinifera</name>
    <name type="common">Grape</name>
    <dbReference type="NCBI Taxonomy" id="29760"/>
    <lineage>
        <taxon>Eukaryota</taxon>
        <taxon>Viridiplantae</taxon>
        <taxon>Streptophyta</taxon>
        <taxon>Embryophyta</taxon>
        <taxon>Tracheophyta</taxon>
        <taxon>Spermatophyta</taxon>
        <taxon>Magnoliopsida</taxon>
        <taxon>eudicotyledons</taxon>
        <taxon>Gunneridae</taxon>
        <taxon>Pentapetalae</taxon>
        <taxon>rosids</taxon>
        <taxon>Vitales</taxon>
        <taxon>Vitaceae</taxon>
        <taxon>Viteae</taxon>
        <taxon>Vitis</taxon>
    </lineage>
</organism>
<sequence>MMGELCLGALKLQGRQSFWAADGMCSSGAEDGLLRKTSLAVRVGCFEGLRKFGEEFIKESMRKTAGLSNKLDPSEFSYLKGVYAGPNPTSPKGESSECFGKQVESSSARVAVAASSFGGQKSDKKEHSEEYCALLETFKLTETSFAISAC</sequence>
<protein>
    <submittedName>
        <fullName evidence="1">Uncharacterized protein</fullName>
    </submittedName>
</protein>
<dbReference type="EMBL" id="AM487179">
    <property type="protein sequence ID" value="CAN77747.1"/>
    <property type="molecule type" value="Genomic_DNA"/>
</dbReference>
<evidence type="ECO:0000313" key="1">
    <source>
        <dbReference type="EMBL" id="CAN77747.1"/>
    </source>
</evidence>
<proteinExistence type="predicted"/>
<name>A5C9N7_VITVI</name>
<dbReference type="AlphaFoldDB" id="A5C9N7"/>
<reference evidence="1" key="1">
    <citation type="journal article" date="2007" name="PLoS ONE">
        <title>The first genome sequence of an elite grapevine cultivar (Pinot noir Vitis vinifera L.): coping with a highly heterozygous genome.</title>
        <authorList>
            <person name="Velasco R."/>
            <person name="Zharkikh A."/>
            <person name="Troggio M."/>
            <person name="Cartwright D.A."/>
            <person name="Cestaro A."/>
            <person name="Pruss D."/>
            <person name="Pindo M."/>
            <person name="FitzGerald L.M."/>
            <person name="Vezzulli S."/>
            <person name="Reid J."/>
            <person name="Malacarne G."/>
            <person name="Iliev D."/>
            <person name="Coppola G."/>
            <person name="Wardell B."/>
            <person name="Micheletti D."/>
            <person name="Macalma T."/>
            <person name="Facci M."/>
            <person name="Mitchell J.T."/>
            <person name="Perazzolli M."/>
            <person name="Eldredge G."/>
            <person name="Gatto P."/>
            <person name="Oyzerski R."/>
            <person name="Moretto M."/>
            <person name="Gutin N."/>
            <person name="Stefanini M."/>
            <person name="Chen Y."/>
            <person name="Segala C."/>
            <person name="Davenport C."/>
            <person name="Dematte L."/>
            <person name="Mraz A."/>
            <person name="Battilana J."/>
            <person name="Stormo K."/>
            <person name="Costa F."/>
            <person name="Tao Q."/>
            <person name="Si-Ammour A."/>
            <person name="Harkins T."/>
            <person name="Lackey A."/>
            <person name="Perbost C."/>
            <person name="Taillon B."/>
            <person name="Stella A."/>
            <person name="Solovyev V."/>
            <person name="Fawcett J.A."/>
            <person name="Sterck L."/>
            <person name="Vandepoele K."/>
            <person name="Grando S.M."/>
            <person name="Toppo S."/>
            <person name="Moser C."/>
            <person name="Lanchbury J."/>
            <person name="Bogden R."/>
            <person name="Skolnick M."/>
            <person name="Sgaramella V."/>
            <person name="Bhatnagar S.K."/>
            <person name="Fontana P."/>
            <person name="Gutin A."/>
            <person name="Van de Peer Y."/>
            <person name="Salamini F."/>
            <person name="Viola R."/>
        </authorList>
    </citation>
    <scope>NUCLEOTIDE SEQUENCE</scope>
</reference>
<gene>
    <name evidence="1" type="ORF">VITISV_001929</name>
</gene>
<dbReference type="ExpressionAtlas" id="A5C9N7">
    <property type="expression patterns" value="baseline and differential"/>
</dbReference>